<keyword evidence="1" id="KW-0472">Membrane</keyword>
<gene>
    <name evidence="2" type="ORF">D7322_27885</name>
</gene>
<keyword evidence="1" id="KW-1133">Transmembrane helix</keyword>
<sequence>MQSFILVEGFGFGFPSFGKPKQKFYPNTKKMKNNSYFIFKLSIALLIIFASSFSYGQEIRNNNQTETLQLPVKKIVRYFDNFILHYLTDYELTETKIDSITHNKNITTLYFTENKNYKSAIIVTNLNKYQKTIKEKSFETNLLMLFKGEFSAETLKHPIKPVINESFSKEGTLKWKINIETLDENSAKLTFIFDSFDKKHKQKFISNFSKGIDKNFNYTVQQIFVTENFKRDVLNYLAKSSKADANGVQPTKGN</sequence>
<dbReference type="AlphaFoldDB" id="A0A420VPN3"/>
<keyword evidence="3" id="KW-1185">Reference proteome</keyword>
<dbReference type="OrthoDB" id="1267689at2"/>
<proteinExistence type="predicted"/>
<evidence type="ECO:0000313" key="3">
    <source>
        <dbReference type="Proteomes" id="UP000282423"/>
    </source>
</evidence>
<name>A0A420VPN3_9SPHI</name>
<organism evidence="2 3">
    <name type="scientific">Sphingobacterium puteale</name>
    <dbReference type="NCBI Taxonomy" id="2420510"/>
    <lineage>
        <taxon>Bacteria</taxon>
        <taxon>Pseudomonadati</taxon>
        <taxon>Bacteroidota</taxon>
        <taxon>Sphingobacteriia</taxon>
        <taxon>Sphingobacteriales</taxon>
        <taxon>Sphingobacteriaceae</taxon>
        <taxon>Sphingobacterium</taxon>
    </lineage>
</organism>
<evidence type="ECO:0000256" key="1">
    <source>
        <dbReference type="SAM" id="Phobius"/>
    </source>
</evidence>
<keyword evidence="1" id="KW-0812">Transmembrane</keyword>
<feature type="transmembrane region" description="Helical" evidence="1">
    <location>
        <begin position="37"/>
        <end position="56"/>
    </location>
</feature>
<accession>A0A420VPN3</accession>
<protein>
    <submittedName>
        <fullName evidence="2">Uncharacterized protein</fullName>
    </submittedName>
</protein>
<comment type="caution">
    <text evidence="2">The sequence shown here is derived from an EMBL/GenBank/DDBJ whole genome shotgun (WGS) entry which is preliminary data.</text>
</comment>
<dbReference type="Proteomes" id="UP000282423">
    <property type="component" value="Unassembled WGS sequence"/>
</dbReference>
<evidence type="ECO:0000313" key="2">
    <source>
        <dbReference type="EMBL" id="RKO68298.1"/>
    </source>
</evidence>
<dbReference type="EMBL" id="RBWS01000037">
    <property type="protein sequence ID" value="RKO68298.1"/>
    <property type="molecule type" value="Genomic_DNA"/>
</dbReference>
<reference evidence="2 3" key="1">
    <citation type="submission" date="2018-10" db="EMBL/GenBank/DDBJ databases">
        <title>Sphingobacterium sp. M05W1-28.</title>
        <authorList>
            <person name="Cai H."/>
        </authorList>
    </citation>
    <scope>NUCLEOTIDE SEQUENCE [LARGE SCALE GENOMIC DNA]</scope>
    <source>
        <strain evidence="2 3">M05W1-28</strain>
    </source>
</reference>